<dbReference type="InterPro" id="IPR009081">
    <property type="entry name" value="PP-bd_ACP"/>
</dbReference>
<accession>A0ABW2KGW0</accession>
<comment type="caution">
    <text evidence="2">The sequence shown here is derived from an EMBL/GenBank/DDBJ whole genome shotgun (WGS) entry which is preliminary data.</text>
</comment>
<evidence type="ECO:0000259" key="1">
    <source>
        <dbReference type="PROSITE" id="PS50075"/>
    </source>
</evidence>
<dbReference type="SUPFAM" id="SSF47336">
    <property type="entry name" value="ACP-like"/>
    <property type="match status" value="1"/>
</dbReference>
<reference evidence="3" key="1">
    <citation type="journal article" date="2019" name="Int. J. Syst. Evol. Microbiol.">
        <title>The Global Catalogue of Microorganisms (GCM) 10K type strain sequencing project: providing services to taxonomists for standard genome sequencing and annotation.</title>
        <authorList>
            <consortium name="The Broad Institute Genomics Platform"/>
            <consortium name="The Broad Institute Genome Sequencing Center for Infectious Disease"/>
            <person name="Wu L."/>
            <person name="Ma J."/>
        </authorList>
    </citation>
    <scope>NUCLEOTIDE SEQUENCE [LARGE SCALE GENOMIC DNA]</scope>
    <source>
        <strain evidence="3">CGMCC 4.7382</strain>
    </source>
</reference>
<sequence length="89" mass="9595">MTVEQDDLVRQVAAEMGAVLGRPALAADEDFFDNGGDSYRAIEIITRLVARFGPQDEAAADAMQAELLMAIFDDSTPAAVAPLLRGERR</sequence>
<dbReference type="InterPro" id="IPR036736">
    <property type="entry name" value="ACP-like_sf"/>
</dbReference>
<dbReference type="Pfam" id="PF00550">
    <property type="entry name" value="PP-binding"/>
    <property type="match status" value="1"/>
</dbReference>
<dbReference type="PROSITE" id="PS50075">
    <property type="entry name" value="CARRIER"/>
    <property type="match status" value="1"/>
</dbReference>
<dbReference type="Proteomes" id="UP001596540">
    <property type="component" value="Unassembled WGS sequence"/>
</dbReference>
<dbReference type="Gene3D" id="1.10.1200.10">
    <property type="entry name" value="ACP-like"/>
    <property type="match status" value="1"/>
</dbReference>
<keyword evidence="3" id="KW-1185">Reference proteome</keyword>
<evidence type="ECO:0000313" key="2">
    <source>
        <dbReference type="EMBL" id="MFC7328618.1"/>
    </source>
</evidence>
<dbReference type="RefSeq" id="WP_379871266.1">
    <property type="nucleotide sequence ID" value="NZ_JBHTBH010000005.1"/>
</dbReference>
<protein>
    <submittedName>
        <fullName evidence="2">Acyl carrier protein</fullName>
    </submittedName>
</protein>
<name>A0ABW2KGW0_9ACTN</name>
<dbReference type="EMBL" id="JBHTBH010000005">
    <property type="protein sequence ID" value="MFC7328618.1"/>
    <property type="molecule type" value="Genomic_DNA"/>
</dbReference>
<gene>
    <name evidence="2" type="ORF">ACFQRF_12780</name>
</gene>
<feature type="domain" description="Carrier" evidence="1">
    <location>
        <begin position="3"/>
        <end position="88"/>
    </location>
</feature>
<evidence type="ECO:0000313" key="3">
    <source>
        <dbReference type="Proteomes" id="UP001596540"/>
    </source>
</evidence>
<organism evidence="2 3">
    <name type="scientific">Marinactinospora rubrisoli</name>
    <dbReference type="NCBI Taxonomy" id="2715399"/>
    <lineage>
        <taxon>Bacteria</taxon>
        <taxon>Bacillati</taxon>
        <taxon>Actinomycetota</taxon>
        <taxon>Actinomycetes</taxon>
        <taxon>Streptosporangiales</taxon>
        <taxon>Nocardiopsidaceae</taxon>
        <taxon>Marinactinospora</taxon>
    </lineage>
</organism>
<proteinExistence type="predicted"/>